<proteinExistence type="predicted"/>
<feature type="domain" description="Transposase (putative) gypsy type" evidence="3">
    <location>
        <begin position="387"/>
        <end position="424"/>
    </location>
</feature>
<keyword evidence="5" id="KW-1185">Reference proteome</keyword>
<evidence type="ECO:0000256" key="2">
    <source>
        <dbReference type="SAM" id="MobiDB-lite"/>
    </source>
</evidence>
<dbReference type="PANTHER" id="PTHR31099">
    <property type="entry name" value="OS06G0165300 PROTEIN"/>
    <property type="match status" value="1"/>
</dbReference>
<feature type="non-terminal residue" evidence="4">
    <location>
        <position position="1"/>
    </location>
</feature>
<dbReference type="EMBL" id="JAZDWU010000009">
    <property type="protein sequence ID" value="KAK9991203.1"/>
    <property type="molecule type" value="Genomic_DNA"/>
</dbReference>
<name>A0AAW2C0Z8_9ROSI</name>
<feature type="coiled-coil region" evidence="1">
    <location>
        <begin position="124"/>
        <end position="155"/>
    </location>
</feature>
<feature type="region of interest" description="Disordered" evidence="2">
    <location>
        <begin position="90"/>
        <end position="117"/>
    </location>
</feature>
<protein>
    <recommendedName>
        <fullName evidence="3">Transposase (putative) gypsy type domain-containing protein</fullName>
    </recommendedName>
</protein>
<feature type="compositionally biased region" description="Polar residues" evidence="2">
    <location>
        <begin position="97"/>
        <end position="117"/>
    </location>
</feature>
<accession>A0AAW2C0Z8</accession>
<dbReference type="AlphaFoldDB" id="A0AAW2C0Z8"/>
<feature type="region of interest" description="Disordered" evidence="2">
    <location>
        <begin position="1"/>
        <end position="21"/>
    </location>
</feature>
<evidence type="ECO:0000313" key="5">
    <source>
        <dbReference type="Proteomes" id="UP001459277"/>
    </source>
</evidence>
<dbReference type="Pfam" id="PF04195">
    <property type="entry name" value="Transposase_28"/>
    <property type="match status" value="1"/>
</dbReference>
<reference evidence="4 5" key="1">
    <citation type="submission" date="2024-01" db="EMBL/GenBank/DDBJ databases">
        <title>A telomere-to-telomere, gap-free genome of sweet tea (Lithocarpus litseifolius).</title>
        <authorList>
            <person name="Zhou J."/>
        </authorList>
    </citation>
    <scope>NUCLEOTIDE SEQUENCE [LARGE SCALE GENOMIC DNA]</scope>
    <source>
        <strain evidence="4">Zhou-2022a</strain>
        <tissue evidence="4">Leaf</tissue>
    </source>
</reference>
<dbReference type="InterPro" id="IPR007321">
    <property type="entry name" value="Transposase_28"/>
</dbReference>
<dbReference type="PANTHER" id="PTHR31099:SF28">
    <property type="entry name" value="F5J5.12"/>
    <property type="match status" value="1"/>
</dbReference>
<feature type="compositionally biased region" description="Basic and acidic residues" evidence="2">
    <location>
        <begin position="1"/>
        <end position="15"/>
    </location>
</feature>
<keyword evidence="1" id="KW-0175">Coiled coil</keyword>
<comment type="caution">
    <text evidence="4">The sequence shown here is derived from an EMBL/GenBank/DDBJ whole genome shotgun (WGS) entry which is preliminary data.</text>
</comment>
<evidence type="ECO:0000259" key="3">
    <source>
        <dbReference type="Pfam" id="PF04195"/>
    </source>
</evidence>
<evidence type="ECO:0000313" key="4">
    <source>
        <dbReference type="EMBL" id="KAK9991203.1"/>
    </source>
</evidence>
<dbReference type="Proteomes" id="UP001459277">
    <property type="component" value="Unassembled WGS sequence"/>
</dbReference>
<gene>
    <name evidence="4" type="ORF">SO802_026188</name>
</gene>
<sequence>DKNKESHGKQKEIARSRPRSFSQTADIMVRNALDLQHYHMLSCRYIQLARMKEILNEEGTPLKGKHGGGILWSKDDTFAQMTGSERCGRVRGVGFGPTSSGRSGSNLSQYTLTPPSSSETIQRIAKLETSLASVREQLAQSNARHQKQLAQSLAQLDARTAYHSKWEGAFHQKQDFNVVVEDVYKIGTLMELVRVLALSFANDGKQVKVEYCRQVDDFVHRILFLFFRFWGSMVGSSEVRTLFPSISFLFARLGASLGISCAFCPLVGGFMFGVSGLGLVLADLLPLLLESVNWFKGVVGESRAMSKVISCELETRLSTSDNLVKREGDTTASGLREVRAFHALGEACGLDTETLSKFRDRFQFPERVKVRLPQKEERACHFSPREVCFYEATFQCGLRFPIHPFVMELLSHFNIAPGQLMPNS</sequence>
<organism evidence="4 5">
    <name type="scientific">Lithocarpus litseifolius</name>
    <dbReference type="NCBI Taxonomy" id="425828"/>
    <lineage>
        <taxon>Eukaryota</taxon>
        <taxon>Viridiplantae</taxon>
        <taxon>Streptophyta</taxon>
        <taxon>Embryophyta</taxon>
        <taxon>Tracheophyta</taxon>
        <taxon>Spermatophyta</taxon>
        <taxon>Magnoliopsida</taxon>
        <taxon>eudicotyledons</taxon>
        <taxon>Gunneridae</taxon>
        <taxon>Pentapetalae</taxon>
        <taxon>rosids</taxon>
        <taxon>fabids</taxon>
        <taxon>Fagales</taxon>
        <taxon>Fagaceae</taxon>
        <taxon>Lithocarpus</taxon>
    </lineage>
</organism>
<evidence type="ECO:0000256" key="1">
    <source>
        <dbReference type="SAM" id="Coils"/>
    </source>
</evidence>